<dbReference type="PANTHER" id="PTHR18964">
    <property type="entry name" value="ROK (REPRESSOR, ORF, KINASE) FAMILY"/>
    <property type="match status" value="1"/>
</dbReference>
<evidence type="ECO:0000256" key="1">
    <source>
        <dbReference type="ARBA" id="ARBA00006479"/>
    </source>
</evidence>
<comment type="similarity">
    <text evidence="1">Belongs to the ROK (NagC/XylR) family.</text>
</comment>
<accession>A0A377FY48</accession>
<reference evidence="2 3" key="1">
    <citation type="submission" date="2018-06" db="EMBL/GenBank/DDBJ databases">
        <authorList>
            <consortium name="Pathogen Informatics"/>
            <person name="Doyle S."/>
        </authorList>
    </citation>
    <scope>NUCLEOTIDE SEQUENCE [LARGE SCALE GENOMIC DNA]</scope>
    <source>
        <strain evidence="2 3">NCTC13163</strain>
    </source>
</reference>
<dbReference type="CDD" id="cd24152">
    <property type="entry name" value="ASKHA_NBD_ROK-like"/>
    <property type="match status" value="1"/>
</dbReference>
<dbReference type="GO" id="GO:0047700">
    <property type="term" value="F:beta-glucoside kinase activity"/>
    <property type="evidence" value="ECO:0007669"/>
    <property type="project" value="UniProtKB-EC"/>
</dbReference>
<dbReference type="OrthoDB" id="9795247at2"/>
<evidence type="ECO:0000313" key="3">
    <source>
        <dbReference type="Proteomes" id="UP000254060"/>
    </source>
</evidence>
<organism evidence="2 3">
    <name type="scientific">Exiguobacterium aurantiacum</name>
    <dbReference type="NCBI Taxonomy" id="33987"/>
    <lineage>
        <taxon>Bacteria</taxon>
        <taxon>Bacillati</taxon>
        <taxon>Bacillota</taxon>
        <taxon>Bacilli</taxon>
        <taxon>Bacillales</taxon>
        <taxon>Bacillales Family XII. Incertae Sedis</taxon>
        <taxon>Exiguobacterium</taxon>
    </lineage>
</organism>
<dbReference type="EMBL" id="UGGP01000001">
    <property type="protein sequence ID" value="STO09494.1"/>
    <property type="molecule type" value="Genomic_DNA"/>
</dbReference>
<dbReference type="Pfam" id="PF00480">
    <property type="entry name" value="ROK"/>
    <property type="match status" value="1"/>
</dbReference>
<dbReference type="Proteomes" id="UP000254060">
    <property type="component" value="Unassembled WGS sequence"/>
</dbReference>
<sequence>MQHYLTIDIGGTSIKYGIVQSDGTLLSNKNVPTPATWDGLLEQVDLIFNETPAETSIAGIAISAPGAVDSASGVIHGISALPYIHDRPFLQAFKNRYSLPVTVLNDANAAALAEGWTGGAASTARYATVVIGTGIGGAFIDKNEVMIGSHFHGGEFGYWILDPSLPHPDGTWSKVGATAVLVKRCSDRLGRPLTGKDIFELQTAPVVQEELERFYRWNAIGIYNIQFSLDPERILIGGGISRRPEVRDGIKRHLDELCDAFGTFRIDVETCQHFNEANLIGAARFHMLNA</sequence>
<dbReference type="EC" id="2.7.1.85" evidence="2"/>
<dbReference type="Gene3D" id="3.30.420.40">
    <property type="match status" value="2"/>
</dbReference>
<dbReference type="InterPro" id="IPR000600">
    <property type="entry name" value="ROK"/>
</dbReference>
<dbReference type="InterPro" id="IPR043129">
    <property type="entry name" value="ATPase_NBD"/>
</dbReference>
<protein>
    <submittedName>
        <fullName evidence="2">Beta-glucoside kinase</fullName>
        <ecNumber evidence="2">2.7.1.85</ecNumber>
    </submittedName>
</protein>
<keyword evidence="2" id="KW-0808">Transferase</keyword>
<dbReference type="STRING" id="1397694.GCA_000702585_00354"/>
<dbReference type="AlphaFoldDB" id="A0A377FY48"/>
<dbReference type="PANTHER" id="PTHR18964:SF170">
    <property type="entry name" value="SUGAR KINASE"/>
    <property type="match status" value="1"/>
</dbReference>
<evidence type="ECO:0000313" key="2">
    <source>
        <dbReference type="EMBL" id="STO09494.1"/>
    </source>
</evidence>
<proteinExistence type="inferred from homology"/>
<keyword evidence="2" id="KW-0418">Kinase</keyword>
<dbReference type="RefSeq" id="WP_029333886.1">
    <property type="nucleotide sequence ID" value="NZ_UGGP01000001.1"/>
</dbReference>
<gene>
    <name evidence="2" type="primary">bglK</name>
    <name evidence="2" type="ORF">NCTC13163_02932</name>
</gene>
<dbReference type="SUPFAM" id="SSF53067">
    <property type="entry name" value="Actin-like ATPase domain"/>
    <property type="match status" value="1"/>
</dbReference>
<name>A0A377FY48_9BACL</name>